<name>A0ABQ3B5R3_9GAMM</name>
<reference evidence="2" key="1">
    <citation type="journal article" date="2019" name="Int. J. Syst. Evol. Microbiol.">
        <title>The Global Catalogue of Microorganisms (GCM) 10K type strain sequencing project: providing services to taxonomists for standard genome sequencing and annotation.</title>
        <authorList>
            <consortium name="The Broad Institute Genomics Platform"/>
            <consortium name="The Broad Institute Genome Sequencing Center for Infectious Disease"/>
            <person name="Wu L."/>
            <person name="Ma J."/>
        </authorList>
    </citation>
    <scope>NUCLEOTIDE SEQUENCE [LARGE SCALE GENOMIC DNA]</scope>
    <source>
        <strain evidence="2">KCTC 32239</strain>
    </source>
</reference>
<organism evidence="1 2">
    <name type="scientific">Cellvibrio zantedeschiae</name>
    <dbReference type="NCBI Taxonomy" id="1237077"/>
    <lineage>
        <taxon>Bacteria</taxon>
        <taxon>Pseudomonadati</taxon>
        <taxon>Pseudomonadota</taxon>
        <taxon>Gammaproteobacteria</taxon>
        <taxon>Cellvibrionales</taxon>
        <taxon>Cellvibrionaceae</taxon>
        <taxon>Cellvibrio</taxon>
    </lineage>
</organism>
<dbReference type="NCBIfam" id="TIGR03187">
    <property type="entry name" value="DGQHR"/>
    <property type="match status" value="1"/>
</dbReference>
<dbReference type="InterPro" id="IPR017642">
    <property type="entry name" value="DNA_S_mod_DndB"/>
</dbReference>
<keyword evidence="2" id="KW-1185">Reference proteome</keyword>
<dbReference type="Proteomes" id="UP000619761">
    <property type="component" value="Unassembled WGS sequence"/>
</dbReference>
<evidence type="ECO:0000313" key="1">
    <source>
        <dbReference type="EMBL" id="GGY79479.1"/>
    </source>
</evidence>
<gene>
    <name evidence="1" type="ORF">GCM10011613_25420</name>
</gene>
<dbReference type="EMBL" id="BMYZ01000002">
    <property type="protein sequence ID" value="GGY79479.1"/>
    <property type="molecule type" value="Genomic_DNA"/>
</dbReference>
<dbReference type="RefSeq" id="WP_229837901.1">
    <property type="nucleotide sequence ID" value="NZ_BMYZ01000002.1"/>
</dbReference>
<dbReference type="CDD" id="cd16413">
    <property type="entry name" value="DGQHR_domain"/>
    <property type="match status" value="1"/>
</dbReference>
<dbReference type="InterPro" id="IPR017601">
    <property type="entry name" value="DGQHR-contain_dom"/>
</dbReference>
<evidence type="ECO:0000313" key="2">
    <source>
        <dbReference type="Proteomes" id="UP000619761"/>
    </source>
</evidence>
<dbReference type="Pfam" id="PF14072">
    <property type="entry name" value="DndB"/>
    <property type="match status" value="1"/>
</dbReference>
<protein>
    <recommendedName>
        <fullName evidence="3">DGQHR domain-containing protein</fullName>
    </recommendedName>
</protein>
<accession>A0ABQ3B5R3</accession>
<proteinExistence type="predicted"/>
<sequence>MAKITMSVNLITQADHKFYSGTLETDVIASTCTTNPRESDPVKGFQRKLDPKRAQDIANYIHAGGTIPSSIILSAQAQANFVYNSRNRSVTFDVEPNAFLILDGQHRVYGFSIIAKKYPSIKYRIPVIIFTDLTVMQEARLFIDINTLQKPVPKELLLDIRALAKQEGKEEELLNELFGLFESQNDSFLKNKLSRYEKKKGKISKVTFYDSLKQIIREFQITDTERLYKVINTYLNAANDIATNKNISLIDEITKATVFKILIAHSKTIISVITDNRPEDVTKISAFKKQLEKSLANSLDDVLTSTSYTKTVDSLDKKLFKVKNVVI</sequence>
<evidence type="ECO:0008006" key="3">
    <source>
        <dbReference type="Google" id="ProtNLM"/>
    </source>
</evidence>
<comment type="caution">
    <text evidence="1">The sequence shown here is derived from an EMBL/GenBank/DDBJ whole genome shotgun (WGS) entry which is preliminary data.</text>
</comment>